<dbReference type="Proteomes" id="UP000075883">
    <property type="component" value="Unassembled WGS sequence"/>
</dbReference>
<dbReference type="AlphaFoldDB" id="A0A182MHS1"/>
<dbReference type="InterPro" id="IPR027417">
    <property type="entry name" value="P-loop_NTPase"/>
</dbReference>
<proteinExistence type="predicted"/>
<reference evidence="2" key="1">
    <citation type="submission" date="2013-09" db="EMBL/GenBank/DDBJ databases">
        <title>The Genome Sequence of Anopheles culicifacies species A.</title>
        <authorList>
            <consortium name="The Broad Institute Genomics Platform"/>
            <person name="Neafsey D.E."/>
            <person name="Besansky N."/>
            <person name="Howell P."/>
            <person name="Walton C."/>
            <person name="Young S.K."/>
            <person name="Zeng Q."/>
            <person name="Gargeya S."/>
            <person name="Fitzgerald M."/>
            <person name="Haas B."/>
            <person name="Abouelleil A."/>
            <person name="Allen A.W."/>
            <person name="Alvarado L."/>
            <person name="Arachchi H.M."/>
            <person name="Berlin A.M."/>
            <person name="Chapman S.B."/>
            <person name="Gainer-Dewar J."/>
            <person name="Goldberg J."/>
            <person name="Griggs A."/>
            <person name="Gujja S."/>
            <person name="Hansen M."/>
            <person name="Howarth C."/>
            <person name="Imamovic A."/>
            <person name="Ireland A."/>
            <person name="Larimer J."/>
            <person name="McCowan C."/>
            <person name="Murphy C."/>
            <person name="Pearson M."/>
            <person name="Poon T.W."/>
            <person name="Priest M."/>
            <person name="Roberts A."/>
            <person name="Saif S."/>
            <person name="Shea T."/>
            <person name="Sisk P."/>
            <person name="Sykes S."/>
            <person name="Wortman J."/>
            <person name="Nusbaum C."/>
            <person name="Birren B."/>
        </authorList>
    </citation>
    <scope>NUCLEOTIDE SEQUENCE [LARGE SCALE GENOMIC DNA]</scope>
    <source>
        <strain evidence="2">A-37</strain>
    </source>
</reference>
<dbReference type="Gene3D" id="3.40.50.300">
    <property type="entry name" value="P-loop containing nucleotide triphosphate hydrolases"/>
    <property type="match status" value="1"/>
</dbReference>
<evidence type="ECO:0008006" key="3">
    <source>
        <dbReference type="Google" id="ProtNLM"/>
    </source>
</evidence>
<protein>
    <recommendedName>
        <fullName evidence="3">NACHT domain-containing protein</fullName>
    </recommendedName>
</protein>
<evidence type="ECO:0000313" key="1">
    <source>
        <dbReference type="EnsemblMetazoa" id="ACUA018580-PA"/>
    </source>
</evidence>
<organism evidence="1 2">
    <name type="scientific">Anopheles culicifacies</name>
    <dbReference type="NCBI Taxonomy" id="139723"/>
    <lineage>
        <taxon>Eukaryota</taxon>
        <taxon>Metazoa</taxon>
        <taxon>Ecdysozoa</taxon>
        <taxon>Arthropoda</taxon>
        <taxon>Hexapoda</taxon>
        <taxon>Insecta</taxon>
        <taxon>Pterygota</taxon>
        <taxon>Neoptera</taxon>
        <taxon>Endopterygota</taxon>
        <taxon>Diptera</taxon>
        <taxon>Nematocera</taxon>
        <taxon>Culicoidea</taxon>
        <taxon>Culicidae</taxon>
        <taxon>Anophelinae</taxon>
        <taxon>Anopheles</taxon>
        <taxon>culicifacies species complex</taxon>
    </lineage>
</organism>
<dbReference type="VEuPathDB" id="VectorBase:ACUA018580"/>
<name>A0A182MHS1_9DIPT</name>
<accession>A0A182MHS1</accession>
<keyword evidence="2" id="KW-1185">Reference proteome</keyword>
<evidence type="ECO:0000313" key="2">
    <source>
        <dbReference type="Proteomes" id="UP000075883"/>
    </source>
</evidence>
<reference evidence="1" key="2">
    <citation type="submission" date="2020-05" db="UniProtKB">
        <authorList>
            <consortium name="EnsemblMetazoa"/>
        </authorList>
    </citation>
    <scope>IDENTIFICATION</scope>
    <source>
        <strain evidence="1">A-37</strain>
    </source>
</reference>
<sequence>MANKAKTDGVVFQQRLCYYVCGLVHREYEYSFLYEGDENTYGALDDVILRVSKPTEPTEEVGKTWLYCFQAKQTVDESKTLSIEDLLHSKHNVTKYMDSYKIYMQSEARKRDGTPTEMIYWTANDLHATSQKFVEKHTSTEPHLTLTIDSIKKYKITHWKALFMFDTAMNLANHCSTTFRKKDERTYKYLNESVADALAREILQLVDESTGTEVKVRFRKQFLQGAACLSDNAKQFRKSFVVACEKLHTNPNTPTYDIGSLEAVTFSTDAFNMHKLTEPETEPVACSFHYNGLDEQTLSWFFERFIFYACVPKDDRMVKAIKDLFDDRFNEEMFERYLIKEPADRAAKQPKKGKKLQQQQDCFIPKRFIESLMQMVDLKGKLAAKLPKGIEFEKESLDKLNENINCNGKGELTVLSRTKAAWTVARITKKLKSSLVVSNEIDFKILLEALVSIQSTTYGEWLISGEVQAIVLLDLPDSAQCSKQIAEQLLQQVNVIVIVSQSTLPDVVVDEVDLCDVIVDYDQLEIKCIRFDDKKLLISNDILRAATNSIRKIEELSTLRDITVQSDIYQDDVRHYIDRNLMGKDKKIVTHAELLSRPGRSVSIICDTAGQGKTTELLRIAKQAKRVDEIVCLYLRAKTIASGIPQGDSISSSVAWQMLLKLLYIAPRSLLVEEIVQQSLEKIQVCLLVDGFDEMMEQRQENVVKFLQKALQHAAWCSLVLAARQESLPILKKHCKTASYYSLASFSYATYFEKLWLSEPHASTPDLEKNVQLFISHFNQLLKAAGCKSFLEVPQLCKVMGTIYHERIRKPNIQWHTNYEIGSIYDAFVQNQFTNTLHGRFDKTDKLHIWAMSLISHEYYTKHAQLAYELEYNNLTDPDRYEQLQSFGLIMMMQHDSSKSVDFMHRTVMDYFLVRSCMLHDIDANDFNEFLKRYFCVSRANIADKFIDFFLEDAECLSPHKKRIISMHLGSESSINILPTCIRLALNNATFNTLGLLLSVATRELLAPLYFRFGGTDKQQGNEINLKRLGVRQTLLLLETLKKFDDEYADDGEGKLNMLERMLFEAYPDEEDTMEVAIRKPFPEVFDYIVAYCKEHLSVQIERYLTDRIPRYARTLISHCYGENKPKIIDKVLTLCKTTLHVERVQQCLQRYDLLGELIANIEIVPQGKEFKQIDRVDLTQKVLSLLDTYLDEESLITIKEQSRQSVETLQNEAVKSVLKQWMNVAE</sequence>
<dbReference type="EMBL" id="AXCM01005049">
    <property type="status" value="NOT_ANNOTATED_CDS"/>
    <property type="molecule type" value="Genomic_DNA"/>
</dbReference>
<dbReference type="EnsemblMetazoa" id="ACUA018580-RA">
    <property type="protein sequence ID" value="ACUA018580-PA"/>
    <property type="gene ID" value="ACUA018580"/>
</dbReference>